<dbReference type="PANTHER" id="PTHR11552:SF147">
    <property type="entry name" value="CHOLINE DEHYDROGENASE, MITOCHONDRIAL"/>
    <property type="match status" value="1"/>
</dbReference>
<name>A0A0D6PGN1_9PROT</name>
<keyword evidence="10" id="KW-1185">Reference proteome</keyword>
<dbReference type="SUPFAM" id="SSF51905">
    <property type="entry name" value="FAD/NAD(P)-binding domain"/>
    <property type="match status" value="1"/>
</dbReference>
<dbReference type="InterPro" id="IPR012132">
    <property type="entry name" value="GMC_OxRdtase"/>
</dbReference>
<evidence type="ECO:0000313" key="10">
    <source>
        <dbReference type="Proteomes" id="UP000032668"/>
    </source>
</evidence>
<comment type="similarity">
    <text evidence="2 6">Belongs to the GMC oxidoreductase family.</text>
</comment>
<evidence type="ECO:0000313" key="9">
    <source>
        <dbReference type="EMBL" id="GAN80358.1"/>
    </source>
</evidence>
<evidence type="ECO:0000256" key="3">
    <source>
        <dbReference type="ARBA" id="ARBA00022630"/>
    </source>
</evidence>
<sequence>MSQSEKSTYDVIVVGGGAAGCVVAGRIATETQASVLLLEAGSNDSDPLIHLPAGYAKILEHDLHVWPYNTVPQIQLDGTVRRYRSGKVIGGGSSINAMAYVRGQARDYDAWQDAVGDTGAWSFSDLLPHFIAQECSDTFHNKYHGVDGYLKVSLPRDINELNQGCLKAFQEYGLPYNPDYNGESQSGVSPVQSTVWKSRRCSSADAHLRPALASGRLEVRVKCVVERVVIENGITTGVQYSASGKNIFVHAKQVILSAGALHTPKILMHSGIGPAEHLKKHGIQVIHDAPDVGLNLQDHPIVPLKAYCKEKLGYQNTAQGFGAVKAGLRYALTKDGPASGSGIETVSYWNPENLSALPTIQCYHVPIVSEDGLRPTGTQPGITFELVVLQPRSRGSIRLSDGDPTSMPLIDPNFMGDSYDLSTAIKSIRAMREVVQKPSLKSLLKEEIAPGPALQSDDDLAAWIKKVVTTMWHPVGTCRMGSDDRAVVDAHLRVNGVSGLRVIDASIMPNIVSGNTNAPTMALARHGADMFIKCVA</sequence>
<organism evidence="9 10">
    <name type="scientific">Acidocella aminolytica 101 = DSM 11237</name>
    <dbReference type="NCBI Taxonomy" id="1120923"/>
    <lineage>
        <taxon>Bacteria</taxon>
        <taxon>Pseudomonadati</taxon>
        <taxon>Pseudomonadota</taxon>
        <taxon>Alphaproteobacteria</taxon>
        <taxon>Acetobacterales</taxon>
        <taxon>Acidocellaceae</taxon>
        <taxon>Acidocella</taxon>
    </lineage>
</organism>
<dbReference type="InterPro" id="IPR036188">
    <property type="entry name" value="FAD/NAD-bd_sf"/>
</dbReference>
<evidence type="ECO:0000256" key="4">
    <source>
        <dbReference type="ARBA" id="ARBA00022827"/>
    </source>
</evidence>
<dbReference type="Proteomes" id="UP000032668">
    <property type="component" value="Unassembled WGS sequence"/>
</dbReference>
<dbReference type="PROSITE" id="PS00623">
    <property type="entry name" value="GMC_OXRED_1"/>
    <property type="match status" value="1"/>
</dbReference>
<dbReference type="AlphaFoldDB" id="A0A0D6PGN1"/>
<dbReference type="RefSeq" id="WP_048878770.1">
    <property type="nucleotide sequence ID" value="NZ_BANC01000044.1"/>
</dbReference>
<evidence type="ECO:0000256" key="5">
    <source>
        <dbReference type="PIRSR" id="PIRSR000137-2"/>
    </source>
</evidence>
<reference evidence="9 10" key="1">
    <citation type="submission" date="2012-11" db="EMBL/GenBank/DDBJ databases">
        <title>Whole genome sequence of Acidocella aminolytica 101 = DSM 11237.</title>
        <authorList>
            <person name="Azuma Y."/>
            <person name="Higashiura N."/>
            <person name="Hirakawa H."/>
            <person name="Matsushita K."/>
        </authorList>
    </citation>
    <scope>NUCLEOTIDE SEQUENCE [LARGE SCALE GENOMIC DNA]</scope>
    <source>
        <strain evidence="10">101 / DSM 11237</strain>
    </source>
</reference>
<evidence type="ECO:0000256" key="6">
    <source>
        <dbReference type="RuleBase" id="RU003968"/>
    </source>
</evidence>
<dbReference type="GO" id="GO:0016614">
    <property type="term" value="F:oxidoreductase activity, acting on CH-OH group of donors"/>
    <property type="evidence" value="ECO:0007669"/>
    <property type="project" value="InterPro"/>
</dbReference>
<dbReference type="EMBL" id="BANC01000044">
    <property type="protein sequence ID" value="GAN80358.1"/>
    <property type="molecule type" value="Genomic_DNA"/>
</dbReference>
<dbReference type="Gene3D" id="3.30.560.10">
    <property type="entry name" value="Glucose Oxidase, domain 3"/>
    <property type="match status" value="1"/>
</dbReference>
<dbReference type="PIRSF" id="PIRSF000137">
    <property type="entry name" value="Alcohol_oxidase"/>
    <property type="match status" value="1"/>
</dbReference>
<dbReference type="STRING" id="1120923.SAMN02746095_00032"/>
<accession>A0A0D6PGN1</accession>
<dbReference type="Pfam" id="PF05199">
    <property type="entry name" value="GMC_oxred_C"/>
    <property type="match status" value="1"/>
</dbReference>
<keyword evidence="3 6" id="KW-0285">Flavoprotein</keyword>
<dbReference type="SUPFAM" id="SSF54373">
    <property type="entry name" value="FAD-linked reductases, C-terminal domain"/>
    <property type="match status" value="1"/>
</dbReference>
<dbReference type="PROSITE" id="PS51257">
    <property type="entry name" value="PROKAR_LIPOPROTEIN"/>
    <property type="match status" value="1"/>
</dbReference>
<dbReference type="PANTHER" id="PTHR11552">
    <property type="entry name" value="GLUCOSE-METHANOL-CHOLINE GMC OXIDOREDUCTASE"/>
    <property type="match status" value="1"/>
</dbReference>
<feature type="binding site" evidence="5">
    <location>
        <position position="225"/>
    </location>
    <ligand>
        <name>FAD</name>
        <dbReference type="ChEBI" id="CHEBI:57692"/>
    </ligand>
</feature>
<feature type="binding site" evidence="5">
    <location>
        <position position="88"/>
    </location>
    <ligand>
        <name>FAD</name>
        <dbReference type="ChEBI" id="CHEBI:57692"/>
    </ligand>
</feature>
<dbReference type="GO" id="GO:0050660">
    <property type="term" value="F:flavin adenine dinucleotide binding"/>
    <property type="evidence" value="ECO:0007669"/>
    <property type="project" value="InterPro"/>
</dbReference>
<dbReference type="Pfam" id="PF00732">
    <property type="entry name" value="GMC_oxred_N"/>
    <property type="match status" value="1"/>
</dbReference>
<evidence type="ECO:0000256" key="1">
    <source>
        <dbReference type="ARBA" id="ARBA00001974"/>
    </source>
</evidence>
<proteinExistence type="inferred from homology"/>
<feature type="domain" description="Glucose-methanol-choline oxidoreductase N-terminal" evidence="8">
    <location>
        <begin position="259"/>
        <end position="273"/>
    </location>
</feature>
<comment type="caution">
    <text evidence="9">The sequence shown here is derived from an EMBL/GenBank/DDBJ whole genome shotgun (WGS) entry which is preliminary data.</text>
</comment>
<dbReference type="Gene3D" id="3.50.50.60">
    <property type="entry name" value="FAD/NAD(P)-binding domain"/>
    <property type="match status" value="1"/>
</dbReference>
<keyword evidence="4 5" id="KW-0274">FAD</keyword>
<comment type="cofactor">
    <cofactor evidence="1 5">
        <name>FAD</name>
        <dbReference type="ChEBI" id="CHEBI:57692"/>
    </cofactor>
</comment>
<feature type="binding site" evidence="5">
    <location>
        <begin position="472"/>
        <end position="473"/>
    </location>
    <ligand>
        <name>FAD</name>
        <dbReference type="ChEBI" id="CHEBI:57692"/>
    </ligand>
</feature>
<protein>
    <submittedName>
        <fullName evidence="9">Alcohol/sorbose/choline dehydrogenase</fullName>
    </submittedName>
</protein>
<evidence type="ECO:0000256" key="2">
    <source>
        <dbReference type="ARBA" id="ARBA00010790"/>
    </source>
</evidence>
<dbReference type="OrthoDB" id="9785276at2"/>
<evidence type="ECO:0000259" key="8">
    <source>
        <dbReference type="PROSITE" id="PS00624"/>
    </source>
</evidence>
<evidence type="ECO:0000259" key="7">
    <source>
        <dbReference type="PROSITE" id="PS00623"/>
    </source>
</evidence>
<dbReference type="InterPro" id="IPR000172">
    <property type="entry name" value="GMC_OxRdtase_N"/>
</dbReference>
<gene>
    <name evidence="9" type="ORF">Aam_045_032</name>
</gene>
<dbReference type="InterPro" id="IPR007867">
    <property type="entry name" value="GMC_OxRtase_C"/>
</dbReference>
<dbReference type="PROSITE" id="PS00624">
    <property type="entry name" value="GMC_OXRED_2"/>
    <property type="match status" value="1"/>
</dbReference>
<feature type="domain" description="Glucose-methanol-choline oxidoreductase N-terminal" evidence="7">
    <location>
        <begin position="86"/>
        <end position="109"/>
    </location>
</feature>